<proteinExistence type="predicted"/>
<dbReference type="SUPFAM" id="SSF56601">
    <property type="entry name" value="beta-lactamase/transpeptidase-like"/>
    <property type="match status" value="1"/>
</dbReference>
<evidence type="ECO:0000313" key="3">
    <source>
        <dbReference type="EMBL" id="MBP2703112.1"/>
    </source>
</evidence>
<sequence length="497" mass="52440">MTTFAEPARPSPTRTLELTVEGSPEETAKAYLRAWADHDFEAMRELVDDPPNDFADQHEQFEDALLSSPLRLTPGETKKTGDDTAEVTFTQTRGEQEAGTWTYDSTLHLAVRDLTWKVLWTPAVLHPDLQEGGTVERTSSADVRAAFVTADGRRFPQDSDADDYLAALPGGGADGTVVSWSIRLINPSQTARELFAFHPRVSDGTKTTIEWPVQAAAARALDGVQGGAAVVAVRSSTGEILAVADRLGSRRAFQATFPPGSTFKTVTAAALLGAGLSPDDTVDCPPTYRIPQHELIRNYQEEGHGTVSLRQAFAYSCNTSFARLAVERLTADTLVAQARTFGFGASLDPGVSATCGSMRPPENPDALAEDSFGQGTVEASPLCMALVAAAVESGQWRQPFLLHGQPGGGDATPLPAGVADGLRSLMRAVTSDGTAAGAGLPDDVAGKTGTAEVGGGRPDHAWFIGYRNDVAFAVFVEGGGTGRAAAVPIAARFLRAL</sequence>
<dbReference type="GO" id="GO:0008658">
    <property type="term" value="F:penicillin binding"/>
    <property type="evidence" value="ECO:0007669"/>
    <property type="project" value="InterPro"/>
</dbReference>
<keyword evidence="3" id="KW-0132">Cell division</keyword>
<dbReference type="GO" id="GO:0051301">
    <property type="term" value="P:cell division"/>
    <property type="evidence" value="ECO:0007669"/>
    <property type="project" value="UniProtKB-KW"/>
</dbReference>
<keyword evidence="3" id="KW-0131">Cell cycle</keyword>
<gene>
    <name evidence="3" type="ORF">JOL79_04765</name>
</gene>
<dbReference type="PANTHER" id="PTHR30627">
    <property type="entry name" value="PEPTIDOGLYCAN D,D-TRANSPEPTIDASE"/>
    <property type="match status" value="1"/>
</dbReference>
<dbReference type="InterPro" id="IPR001460">
    <property type="entry name" value="PCN-bd_Tpept"/>
</dbReference>
<dbReference type="Gene3D" id="3.10.450.100">
    <property type="entry name" value="NTF2-like, domain 1"/>
    <property type="match status" value="1"/>
</dbReference>
<evidence type="ECO:0000259" key="1">
    <source>
        <dbReference type="Pfam" id="PF00905"/>
    </source>
</evidence>
<dbReference type="GO" id="GO:0005886">
    <property type="term" value="C:plasma membrane"/>
    <property type="evidence" value="ECO:0007669"/>
    <property type="project" value="TreeGrafter"/>
</dbReference>
<dbReference type="Pfam" id="PF05223">
    <property type="entry name" value="MecA_N"/>
    <property type="match status" value="1"/>
</dbReference>
<dbReference type="InterPro" id="IPR007887">
    <property type="entry name" value="MecA_N"/>
</dbReference>
<dbReference type="PANTHER" id="PTHR30627:SF24">
    <property type="entry name" value="PENICILLIN-BINDING PROTEIN 4B"/>
    <property type="match status" value="1"/>
</dbReference>
<protein>
    <submittedName>
        <fullName evidence="3">Cell division protein FtsI</fullName>
    </submittedName>
</protein>
<dbReference type="InterPro" id="IPR032710">
    <property type="entry name" value="NTF2-like_dom_sf"/>
</dbReference>
<dbReference type="Pfam" id="PF00905">
    <property type="entry name" value="Transpeptidase"/>
    <property type="match status" value="1"/>
</dbReference>
<name>A0A940WFF4_9ACTN</name>
<comment type="caution">
    <text evidence="3">The sequence shown here is derived from an EMBL/GenBank/DDBJ whole genome shotgun (WGS) entry which is preliminary data.</text>
</comment>
<keyword evidence="4" id="KW-1185">Reference proteome</keyword>
<organism evidence="3 4">
    <name type="scientific">Microbispora oryzae</name>
    <dbReference type="NCBI Taxonomy" id="2806554"/>
    <lineage>
        <taxon>Bacteria</taxon>
        <taxon>Bacillati</taxon>
        <taxon>Actinomycetota</taxon>
        <taxon>Actinomycetes</taxon>
        <taxon>Streptosporangiales</taxon>
        <taxon>Streptosporangiaceae</taxon>
        <taxon>Microbispora</taxon>
    </lineage>
</organism>
<dbReference type="Gene3D" id="3.40.710.10">
    <property type="entry name" value="DD-peptidase/beta-lactamase superfamily"/>
    <property type="match status" value="1"/>
</dbReference>
<dbReference type="InterPro" id="IPR012338">
    <property type="entry name" value="Beta-lactam/transpept-like"/>
</dbReference>
<reference evidence="3" key="1">
    <citation type="submission" date="2021-02" db="EMBL/GenBank/DDBJ databases">
        <title>Draft genome sequence of Microbispora sp. RL4-1S isolated from rice leaves in Thailand.</title>
        <authorList>
            <person name="Muangham S."/>
            <person name="Duangmal K."/>
        </authorList>
    </citation>
    <scope>NUCLEOTIDE SEQUENCE</scope>
    <source>
        <strain evidence="3">RL4-1S</strain>
    </source>
</reference>
<dbReference type="GO" id="GO:0046677">
    <property type="term" value="P:response to antibiotic"/>
    <property type="evidence" value="ECO:0007669"/>
    <property type="project" value="InterPro"/>
</dbReference>
<evidence type="ECO:0000259" key="2">
    <source>
        <dbReference type="Pfam" id="PF05223"/>
    </source>
</evidence>
<accession>A0A940WFF4</accession>
<dbReference type="InterPro" id="IPR050515">
    <property type="entry name" value="Beta-lactam/transpept"/>
</dbReference>
<feature type="domain" description="NTF2-like N-terminal transpeptidase" evidence="2">
    <location>
        <begin position="23"/>
        <end position="132"/>
    </location>
</feature>
<evidence type="ECO:0000313" key="4">
    <source>
        <dbReference type="Proteomes" id="UP000674234"/>
    </source>
</evidence>
<feature type="domain" description="Penicillin-binding protein transpeptidase" evidence="1">
    <location>
        <begin position="229"/>
        <end position="494"/>
    </location>
</feature>
<dbReference type="GO" id="GO:0071555">
    <property type="term" value="P:cell wall organization"/>
    <property type="evidence" value="ECO:0007669"/>
    <property type="project" value="TreeGrafter"/>
</dbReference>
<dbReference type="AlphaFoldDB" id="A0A940WFF4"/>
<dbReference type="EMBL" id="JAFCNB010000002">
    <property type="protein sequence ID" value="MBP2703112.1"/>
    <property type="molecule type" value="Genomic_DNA"/>
</dbReference>
<dbReference type="Proteomes" id="UP000674234">
    <property type="component" value="Unassembled WGS sequence"/>
</dbReference>
<dbReference type="SUPFAM" id="SSF54427">
    <property type="entry name" value="NTF2-like"/>
    <property type="match status" value="1"/>
</dbReference>
<dbReference type="GO" id="GO:0071972">
    <property type="term" value="F:peptidoglycan L,D-transpeptidase activity"/>
    <property type="evidence" value="ECO:0007669"/>
    <property type="project" value="TreeGrafter"/>
</dbReference>